<dbReference type="PANTHER" id="PTHR11365">
    <property type="entry name" value="5-OXOPROLINASE RELATED"/>
    <property type="match status" value="1"/>
</dbReference>
<dbReference type="PANTHER" id="PTHR11365:SF10">
    <property type="entry name" value="HYDANTOINASE_OXOPROLINASE"/>
    <property type="match status" value="1"/>
</dbReference>
<proteinExistence type="predicted"/>
<reference evidence="3 4" key="1">
    <citation type="submission" date="2023-08" db="EMBL/GenBank/DDBJ databases">
        <title>Pathogen: clinical or host-associated sample.</title>
        <authorList>
            <person name="Hergert J."/>
            <person name="Casey R."/>
            <person name="Wagner J."/>
            <person name="Young E.L."/>
            <person name="Oakeson K.F."/>
        </authorList>
    </citation>
    <scope>NUCLEOTIDE SEQUENCE [LARGE SCALE GENOMIC DNA]</scope>
    <source>
        <strain evidence="3 4">1760953</strain>
        <plasmid evidence="3 4">unnamed1</plasmid>
    </source>
</reference>
<geneLocation type="plasmid" evidence="3 4">
    <name>unnamed1</name>
</geneLocation>
<dbReference type="Pfam" id="PF05378">
    <property type="entry name" value="Hydant_A_N"/>
    <property type="match status" value="1"/>
</dbReference>
<dbReference type="Pfam" id="PF01968">
    <property type="entry name" value="Hydantoinase_A"/>
    <property type="match status" value="1"/>
</dbReference>
<dbReference type="Proteomes" id="UP001234585">
    <property type="component" value="Plasmid unnamed1"/>
</dbReference>
<evidence type="ECO:0000259" key="1">
    <source>
        <dbReference type="Pfam" id="PF01968"/>
    </source>
</evidence>
<keyword evidence="4" id="KW-1185">Reference proteome</keyword>
<evidence type="ECO:0000313" key="3">
    <source>
        <dbReference type="EMBL" id="WLR99735.1"/>
    </source>
</evidence>
<sequence>MKRIGIDVGGTNTDAVLLEGERILRSIKTATTADVTSGIKAALNHILEGRDGKGAGVDAIMIGTTHFTNAVIERRGLSRVAVIRIGLPAAHSIVPMQAWPEDLRVAVEGPVFLIRGGHEFDGRKIVEFDREHMRKIAQEIRDSGVGAAAITAVFSPLTAACEEEAAAILADVAPDVTVTLSSELGRIGLIERENATILNSALHALARQTVAAFEAAIADSGLTAPLYLTQNDGTVMQAAHAARYPVLCFASGPTNSMRGARMLSGLDEAIVLDVGGTTTDAGMLVGGFPREANSRVDIGGVATFFRMPDVIAVALGGGTIIDPETRKIGPTSVGYRISEKARVRGGDTLTLTDIAVRIGRMAFGNADLVADVSDHLAAHVEAWIRSRLADLVDRMKTSAADIPVIAVGGGAALVPDSLPGVARIIKVEHAGVANAIGAAMAQVSGECDQVFYGVSREEAINEAREIADARAATAGANPESIELLDVEDVPLSYIPGNPLRVRVKVVGDLALSGSRV</sequence>
<dbReference type="RefSeq" id="WP_306039027.1">
    <property type="nucleotide sequence ID" value="NZ_CP132303.1"/>
</dbReference>
<dbReference type="AlphaFoldDB" id="A0AA50CMW9"/>
<accession>A0AA50CMW9</accession>
<feature type="domain" description="Hydantoinase A/oxoprolinase" evidence="1">
    <location>
        <begin position="192"/>
        <end position="361"/>
    </location>
</feature>
<dbReference type="InterPro" id="IPR045079">
    <property type="entry name" value="Oxoprolinase-like"/>
</dbReference>
<evidence type="ECO:0000313" key="4">
    <source>
        <dbReference type="Proteomes" id="UP001234585"/>
    </source>
</evidence>
<feature type="domain" description="Hydantoinase/oxoprolinase N-terminal" evidence="2">
    <location>
        <begin position="3"/>
        <end position="171"/>
    </location>
</feature>
<dbReference type="InterPro" id="IPR008040">
    <property type="entry name" value="Hydant_A_N"/>
</dbReference>
<dbReference type="GO" id="GO:0016787">
    <property type="term" value="F:hydrolase activity"/>
    <property type="evidence" value="ECO:0007669"/>
    <property type="project" value="InterPro"/>
</dbReference>
<protein>
    <submittedName>
        <fullName evidence="3">Hydantoinase/oxoprolinase family protein</fullName>
    </submittedName>
</protein>
<keyword evidence="3" id="KW-0614">Plasmid</keyword>
<organism evidence="3 4">
    <name type="scientific">Shinella sumterensis</name>
    <dbReference type="NCBI Taxonomy" id="1967501"/>
    <lineage>
        <taxon>Bacteria</taxon>
        <taxon>Pseudomonadati</taxon>
        <taxon>Pseudomonadota</taxon>
        <taxon>Alphaproteobacteria</taxon>
        <taxon>Hyphomicrobiales</taxon>
        <taxon>Rhizobiaceae</taxon>
        <taxon>Shinella</taxon>
    </lineage>
</organism>
<dbReference type="InterPro" id="IPR043129">
    <property type="entry name" value="ATPase_NBD"/>
</dbReference>
<dbReference type="EMBL" id="CP132303">
    <property type="protein sequence ID" value="WLR99735.1"/>
    <property type="molecule type" value="Genomic_DNA"/>
</dbReference>
<gene>
    <name evidence="3" type="ORF">Q9313_23525</name>
</gene>
<dbReference type="InterPro" id="IPR002821">
    <property type="entry name" value="Hydantoinase_A"/>
</dbReference>
<dbReference type="SUPFAM" id="SSF53067">
    <property type="entry name" value="Actin-like ATPase domain"/>
    <property type="match status" value="1"/>
</dbReference>
<name>A0AA50CMW9_9HYPH</name>
<evidence type="ECO:0000259" key="2">
    <source>
        <dbReference type="Pfam" id="PF05378"/>
    </source>
</evidence>